<evidence type="ECO:0000313" key="6">
    <source>
        <dbReference type="Proteomes" id="UP000004162"/>
    </source>
</evidence>
<reference evidence="5 6" key="2">
    <citation type="submission" date="2006-07" db="EMBL/GenBank/DDBJ databases">
        <title>Sequencing of the draft genome and assembly of Chlorobium ferroxidans DSM 13031.</title>
        <authorList>
            <consortium name="US DOE Joint Genome Institute (JGI-PGF)"/>
            <person name="Copeland A."/>
            <person name="Lucas S."/>
            <person name="Lapidus A."/>
            <person name="Barry K."/>
            <person name="Glavina del Rio T."/>
            <person name="Dalin E."/>
            <person name="Tice H."/>
            <person name="Bruce D."/>
            <person name="Pitluck S."/>
            <person name="Richardson P."/>
        </authorList>
    </citation>
    <scope>NUCLEOTIDE SEQUENCE [LARGE SCALE GENOMIC DNA]</scope>
    <source>
        <strain evidence="5 6">DSM 13031</strain>
    </source>
</reference>
<dbReference type="PANTHER" id="PTHR33867">
    <property type="entry name" value="RIBOSOME MATURATION FACTOR RIMP"/>
    <property type="match status" value="1"/>
</dbReference>
<comment type="similarity">
    <text evidence="3">Belongs to the RimP family.</text>
</comment>
<dbReference type="NCBIfam" id="NF011234">
    <property type="entry name" value="PRK14641.1"/>
    <property type="match status" value="1"/>
</dbReference>
<feature type="domain" description="Ribosome maturation factor RimP N-terminal" evidence="4">
    <location>
        <begin position="21"/>
        <end position="89"/>
    </location>
</feature>
<dbReference type="InterPro" id="IPR035956">
    <property type="entry name" value="RimP_N_sf"/>
</dbReference>
<keyword evidence="6" id="KW-1185">Reference proteome</keyword>
<comment type="subcellular location">
    <subcellularLocation>
        <location evidence="3">Cytoplasm</location>
    </subcellularLocation>
</comment>
<gene>
    <name evidence="3" type="primary">rimP</name>
    <name evidence="5" type="ORF">CferDRAFT_1212</name>
</gene>
<dbReference type="GO" id="GO:0005829">
    <property type="term" value="C:cytosol"/>
    <property type="evidence" value="ECO:0007669"/>
    <property type="project" value="TreeGrafter"/>
</dbReference>
<dbReference type="RefSeq" id="WP_006366058.1">
    <property type="nucleotide sequence ID" value="NZ_AASE01000006.1"/>
</dbReference>
<evidence type="ECO:0000256" key="2">
    <source>
        <dbReference type="ARBA" id="ARBA00022517"/>
    </source>
</evidence>
<dbReference type="PANTHER" id="PTHR33867:SF1">
    <property type="entry name" value="RIBOSOME MATURATION FACTOR RIMP"/>
    <property type="match status" value="1"/>
</dbReference>
<evidence type="ECO:0000259" key="4">
    <source>
        <dbReference type="Pfam" id="PF02576"/>
    </source>
</evidence>
<dbReference type="SUPFAM" id="SSF75420">
    <property type="entry name" value="YhbC-like, N-terminal domain"/>
    <property type="match status" value="1"/>
</dbReference>
<protein>
    <recommendedName>
        <fullName evidence="3">Ribosome maturation factor RimP</fullName>
    </recommendedName>
</protein>
<dbReference type="Pfam" id="PF02576">
    <property type="entry name" value="RimP_N"/>
    <property type="match status" value="1"/>
</dbReference>
<dbReference type="GO" id="GO:0006412">
    <property type="term" value="P:translation"/>
    <property type="evidence" value="ECO:0007669"/>
    <property type="project" value="TreeGrafter"/>
</dbReference>
<dbReference type="HAMAP" id="MF_01077">
    <property type="entry name" value="RimP"/>
    <property type="match status" value="1"/>
</dbReference>
<organism evidence="5 6">
    <name type="scientific">Chlorobium ferrooxidans DSM 13031</name>
    <dbReference type="NCBI Taxonomy" id="377431"/>
    <lineage>
        <taxon>Bacteria</taxon>
        <taxon>Pseudomonadati</taxon>
        <taxon>Chlorobiota</taxon>
        <taxon>Chlorobiia</taxon>
        <taxon>Chlorobiales</taxon>
        <taxon>Chlorobiaceae</taxon>
        <taxon>Chlorobium/Pelodictyon group</taxon>
        <taxon>Chlorobium</taxon>
    </lineage>
</organism>
<dbReference type="OrthoDB" id="9789702at2"/>
<dbReference type="InterPro" id="IPR028989">
    <property type="entry name" value="RimP_N"/>
</dbReference>
<accession>Q0YSJ4</accession>
<evidence type="ECO:0000256" key="1">
    <source>
        <dbReference type="ARBA" id="ARBA00022490"/>
    </source>
</evidence>
<dbReference type="Gene3D" id="3.30.300.70">
    <property type="entry name" value="RimP-like superfamily, N-terminal"/>
    <property type="match status" value="1"/>
</dbReference>
<comment type="caution">
    <text evidence="5">The sequence shown here is derived from an EMBL/GenBank/DDBJ whole genome shotgun (WGS) entry which is preliminary data.</text>
</comment>
<sequence length="173" mass="19633">MQERIRSSVLQIIDGSAGTRGEGAYLVDLKVKGPQRARKIEILVDDDSGVRIDQCAWLSRRLRELLESDEELLALVGEDFEITVSSPGLGEPLMLHRQYVRHCGKIMEVTYTDEDAVQRELKGRLLRVSLSEESRPHIVIMPEKNRKKGSTPNREEVTLYLDQVNRAVPLAQL</sequence>
<evidence type="ECO:0000313" key="5">
    <source>
        <dbReference type="EMBL" id="EAT59205.1"/>
    </source>
</evidence>
<proteinExistence type="inferred from homology"/>
<dbReference type="EMBL" id="AASE01000006">
    <property type="protein sequence ID" value="EAT59205.1"/>
    <property type="molecule type" value="Genomic_DNA"/>
</dbReference>
<comment type="function">
    <text evidence="3">Required for maturation of 30S ribosomal subunits.</text>
</comment>
<dbReference type="Proteomes" id="UP000004162">
    <property type="component" value="Unassembled WGS sequence"/>
</dbReference>
<name>Q0YSJ4_9CHLB</name>
<evidence type="ECO:0000256" key="3">
    <source>
        <dbReference type="HAMAP-Rule" id="MF_01077"/>
    </source>
</evidence>
<keyword evidence="2 3" id="KW-0690">Ribosome biogenesis</keyword>
<reference evidence="5 6" key="1">
    <citation type="submission" date="2006-07" db="EMBL/GenBank/DDBJ databases">
        <title>Annotation of the draft genome assembly of Chlorobium ferroxidans DSM 13031.</title>
        <authorList>
            <consortium name="US DOE Joint Genome Institute (JGI-ORNL)"/>
            <person name="Larimer F."/>
            <person name="Land M."/>
            <person name="Hauser L."/>
        </authorList>
    </citation>
    <scope>NUCLEOTIDE SEQUENCE [LARGE SCALE GENOMIC DNA]</scope>
    <source>
        <strain evidence="5 6">DSM 13031</strain>
    </source>
</reference>
<dbReference type="InterPro" id="IPR003728">
    <property type="entry name" value="Ribosome_maturation_RimP"/>
</dbReference>
<dbReference type="GO" id="GO:0000028">
    <property type="term" value="P:ribosomal small subunit assembly"/>
    <property type="evidence" value="ECO:0007669"/>
    <property type="project" value="TreeGrafter"/>
</dbReference>
<dbReference type="AlphaFoldDB" id="Q0YSJ4"/>
<keyword evidence="1 3" id="KW-0963">Cytoplasm</keyword>